<proteinExistence type="predicted"/>
<dbReference type="GeneID" id="136080176"/>
<gene>
    <name evidence="2" type="primary">LOC136080176</name>
</gene>
<keyword evidence="1" id="KW-1185">Reference proteome</keyword>
<dbReference type="Proteomes" id="UP001652625">
    <property type="component" value="Chromosome 05"/>
</dbReference>
<accession>A0ABM4BUK8</accession>
<name>A0ABM4BUK8_HYDVU</name>
<sequence length="120" mass="13140">MRTQPPRFFALRSSDIALKPGNSIFELEFTSSESCHVSIILSKYCFIFLEQLEGAEGLFSREADSDLNRQVELSVVASSVGASVITSVAPATTVASGSTLKNVDNNEERGSIFKRIFIFL</sequence>
<evidence type="ECO:0000313" key="1">
    <source>
        <dbReference type="Proteomes" id="UP001652625"/>
    </source>
</evidence>
<organism evidence="1 2">
    <name type="scientific">Hydra vulgaris</name>
    <name type="common">Hydra</name>
    <name type="synonym">Hydra attenuata</name>
    <dbReference type="NCBI Taxonomy" id="6087"/>
    <lineage>
        <taxon>Eukaryota</taxon>
        <taxon>Metazoa</taxon>
        <taxon>Cnidaria</taxon>
        <taxon>Hydrozoa</taxon>
        <taxon>Hydroidolina</taxon>
        <taxon>Anthoathecata</taxon>
        <taxon>Aplanulata</taxon>
        <taxon>Hydridae</taxon>
        <taxon>Hydra</taxon>
    </lineage>
</organism>
<protein>
    <submittedName>
        <fullName evidence="2">Uncharacterized protein LOC136080176</fullName>
    </submittedName>
</protein>
<dbReference type="RefSeq" id="XP_065652860.1">
    <property type="nucleotide sequence ID" value="XM_065796788.1"/>
</dbReference>
<reference evidence="2" key="1">
    <citation type="submission" date="2025-08" db="UniProtKB">
        <authorList>
            <consortium name="RefSeq"/>
        </authorList>
    </citation>
    <scope>IDENTIFICATION</scope>
</reference>
<evidence type="ECO:0000313" key="2">
    <source>
        <dbReference type="RefSeq" id="XP_065652860.1"/>
    </source>
</evidence>